<reference evidence="2 3" key="1">
    <citation type="submission" date="2020-02" db="EMBL/GenBank/DDBJ databases">
        <title>Pseudomonas Putida W5 Complete Genome Assembly.</title>
        <authorList>
            <person name="Yuan Z.-C."/>
            <person name="Shaw G.A."/>
            <person name="Cusano A.D."/>
            <person name="Caddey B.J."/>
            <person name="Weselowski B.J."/>
        </authorList>
    </citation>
    <scope>NUCLEOTIDE SEQUENCE [LARGE SCALE GENOMIC DNA]</scope>
    <source>
        <strain evidence="2 3">W5</strain>
    </source>
</reference>
<evidence type="ECO:0008006" key="4">
    <source>
        <dbReference type="Google" id="ProtNLM"/>
    </source>
</evidence>
<sequence>MNQPSDRPRLRRHYRAPRLTFWTLITIGLLVALYLIAPTKIAVVLYKAALVTGGAVLAYWIDRALFPYARPDQVKSVHQPWAGIRRALIVLACVLGLTLGL</sequence>
<protein>
    <recommendedName>
        <fullName evidence="4">2/3 transmembrane domain holin</fullName>
    </recommendedName>
</protein>
<keyword evidence="1" id="KW-0812">Transmembrane</keyword>
<keyword evidence="1" id="KW-0472">Membrane</keyword>
<feature type="transmembrane region" description="Helical" evidence="1">
    <location>
        <begin position="43"/>
        <end position="61"/>
    </location>
</feature>
<evidence type="ECO:0000313" key="3">
    <source>
        <dbReference type="Proteomes" id="UP000464480"/>
    </source>
</evidence>
<organism evidence="2 3">
    <name type="scientific">Pseudomonas putida</name>
    <name type="common">Arthrobacter siderocapsulatus</name>
    <dbReference type="NCBI Taxonomy" id="303"/>
    <lineage>
        <taxon>Bacteria</taxon>
        <taxon>Pseudomonadati</taxon>
        <taxon>Pseudomonadota</taxon>
        <taxon>Gammaproteobacteria</taxon>
        <taxon>Pseudomonadales</taxon>
        <taxon>Pseudomonadaceae</taxon>
        <taxon>Pseudomonas</taxon>
    </lineage>
</organism>
<dbReference type="InterPro" id="IPR025140">
    <property type="entry name" value="Holin_2-3"/>
</dbReference>
<feature type="transmembrane region" description="Helical" evidence="1">
    <location>
        <begin position="21"/>
        <end position="37"/>
    </location>
</feature>
<dbReference type="AlphaFoldDB" id="A0A6I6Y2W4"/>
<dbReference type="Pfam" id="PF13272">
    <property type="entry name" value="Holin_2-3"/>
    <property type="match status" value="1"/>
</dbReference>
<dbReference type="Proteomes" id="UP000464480">
    <property type="component" value="Chromosome"/>
</dbReference>
<accession>A0A6I6Y2W4</accession>
<dbReference type="RefSeq" id="WP_159411925.1">
    <property type="nucleotide sequence ID" value="NZ_CP026115.2"/>
</dbReference>
<keyword evidence="1" id="KW-1133">Transmembrane helix</keyword>
<name>A0A6I6Y2W4_PSEPU</name>
<feature type="transmembrane region" description="Helical" evidence="1">
    <location>
        <begin position="82"/>
        <end position="100"/>
    </location>
</feature>
<gene>
    <name evidence="2" type="ORF">C2H86_21250</name>
</gene>
<evidence type="ECO:0000256" key="1">
    <source>
        <dbReference type="SAM" id="Phobius"/>
    </source>
</evidence>
<evidence type="ECO:0000313" key="2">
    <source>
        <dbReference type="EMBL" id="QHG66789.1"/>
    </source>
</evidence>
<dbReference type="EMBL" id="CP026115">
    <property type="protein sequence ID" value="QHG66789.1"/>
    <property type="molecule type" value="Genomic_DNA"/>
</dbReference>
<proteinExistence type="predicted"/>